<dbReference type="Pfam" id="PF09754">
    <property type="entry name" value="PAC2"/>
    <property type="match status" value="1"/>
</dbReference>
<dbReference type="STRING" id="76728.AQ490_03185"/>
<dbReference type="OrthoDB" id="3733464at2"/>
<dbReference type="Gene3D" id="3.40.50.10900">
    <property type="entry name" value="PAC-like subunit"/>
    <property type="match status" value="1"/>
</dbReference>
<reference evidence="1 2" key="1">
    <citation type="submission" date="2015-10" db="EMBL/GenBank/DDBJ databases">
        <title>Draft genome sequence of pyrrolomycin-producing Streptomyces vitaminophilus.</title>
        <authorList>
            <person name="Graham D.E."/>
            <person name="Mahan K.M."/>
            <person name="Klingeman D.M."/>
            <person name="Hettich R.L."/>
            <person name="Parry R.J."/>
        </authorList>
    </citation>
    <scope>NUCLEOTIDE SEQUENCE [LARGE SCALE GENOMIC DNA]</scope>
    <source>
        <strain evidence="1 2">ATCC 31673</strain>
    </source>
</reference>
<organism evidence="1 2">
    <name type="scientific">Wenjunlia vitaminophila</name>
    <name type="common">Streptomyces vitaminophilus</name>
    <dbReference type="NCBI Taxonomy" id="76728"/>
    <lineage>
        <taxon>Bacteria</taxon>
        <taxon>Bacillati</taxon>
        <taxon>Actinomycetota</taxon>
        <taxon>Actinomycetes</taxon>
        <taxon>Kitasatosporales</taxon>
        <taxon>Streptomycetaceae</taxon>
        <taxon>Wenjunlia</taxon>
    </lineage>
</organism>
<dbReference type="InterPro" id="IPR038389">
    <property type="entry name" value="PSMG2_sf"/>
</dbReference>
<dbReference type="eggNOG" id="COG1938">
    <property type="taxonomic scope" value="Bacteria"/>
</dbReference>
<sequence length="314" mass="34085">MVDVRDSGDLYEFDPEGLQAADMSGSAESDGLVLLYHLDGFIDAGKAGQQVVEHILSTFLNATVARFDVDRLVDYRARRPSMVFRRDHWATYDAPTLELRLVDDATGTPFLLLSGPEPDVEWERFTAAVRGLVERLGVRMTVNFHGIPMGVPHTRPTGITAHGNRSDLIAGYPTLFDEAEVPGSAQSLLEYRLTEAGHDVLGLAVHVPHYLANATYPPSAIAALEAITSATGLVLPAPALLENSEKIRAEIDRQIAVDDGGLTSEIQIMENRYDAIAGPRARGDLAPDPADLPSADELAARFEQFLAERENDAG</sequence>
<dbReference type="Proteomes" id="UP000050867">
    <property type="component" value="Unassembled WGS sequence"/>
</dbReference>
<dbReference type="EMBL" id="LLZU01000013">
    <property type="protein sequence ID" value="KRV49339.1"/>
    <property type="molecule type" value="Genomic_DNA"/>
</dbReference>
<dbReference type="SUPFAM" id="SSF159659">
    <property type="entry name" value="Cgl1923-like"/>
    <property type="match status" value="1"/>
</dbReference>
<dbReference type="PIRSF" id="PIRSF028754">
    <property type="entry name" value="UCP028754"/>
    <property type="match status" value="1"/>
</dbReference>
<gene>
    <name evidence="1" type="ORF">AQ490_03185</name>
</gene>
<proteinExistence type="predicted"/>
<accession>A0A0T6LTB3</accession>
<dbReference type="Gene3D" id="1.10.287.100">
    <property type="match status" value="1"/>
</dbReference>
<name>A0A0T6LTB3_WENVI</name>
<dbReference type="InterPro" id="IPR019151">
    <property type="entry name" value="Proteasome_assmbl_chaperone_2"/>
</dbReference>
<protein>
    <submittedName>
        <fullName evidence="1">Proteasome protein</fullName>
    </submittedName>
</protein>
<evidence type="ECO:0000313" key="1">
    <source>
        <dbReference type="EMBL" id="KRV49339.1"/>
    </source>
</evidence>
<evidence type="ECO:0000313" key="2">
    <source>
        <dbReference type="Proteomes" id="UP000050867"/>
    </source>
</evidence>
<dbReference type="AlphaFoldDB" id="A0A0T6LTB3"/>
<dbReference type="InterPro" id="IPR008492">
    <property type="entry name" value="Rv2714-like"/>
</dbReference>
<keyword evidence="2" id="KW-1185">Reference proteome</keyword>
<comment type="caution">
    <text evidence="1">The sequence shown here is derived from an EMBL/GenBank/DDBJ whole genome shotgun (WGS) entry which is preliminary data.</text>
</comment>
<keyword evidence="1" id="KW-0647">Proteasome</keyword>
<dbReference type="GO" id="GO:0000502">
    <property type="term" value="C:proteasome complex"/>
    <property type="evidence" value="ECO:0007669"/>
    <property type="project" value="UniProtKB-KW"/>
</dbReference>